<dbReference type="InterPro" id="IPR013325">
    <property type="entry name" value="RNA_pol_sigma_r2"/>
</dbReference>
<keyword evidence="3" id="KW-0731">Sigma factor</keyword>
<reference evidence="7 8" key="1">
    <citation type="submission" date="2019-12" db="EMBL/GenBank/DDBJ databases">
        <authorList>
            <person name="Zhao J."/>
        </authorList>
    </citation>
    <scope>NUCLEOTIDE SEQUENCE [LARGE SCALE GENOMIC DNA]</scope>
    <source>
        <strain evidence="7 8">S-15</strain>
    </source>
</reference>
<dbReference type="EMBL" id="WWNE01000006">
    <property type="protein sequence ID" value="NBG65949.1"/>
    <property type="molecule type" value="Genomic_DNA"/>
</dbReference>
<accession>A0A6N9NJB9</accession>
<keyword evidence="2" id="KW-0805">Transcription regulation</keyword>
<keyword evidence="4" id="KW-0804">Transcription</keyword>
<dbReference type="InterPro" id="IPR007627">
    <property type="entry name" value="RNA_pol_sigma70_r2"/>
</dbReference>
<dbReference type="Proteomes" id="UP000470771">
    <property type="component" value="Unassembled WGS sequence"/>
</dbReference>
<evidence type="ECO:0000259" key="6">
    <source>
        <dbReference type="Pfam" id="PF08281"/>
    </source>
</evidence>
<evidence type="ECO:0000313" key="8">
    <source>
        <dbReference type="Proteomes" id="UP000470771"/>
    </source>
</evidence>
<dbReference type="Pfam" id="PF04542">
    <property type="entry name" value="Sigma70_r2"/>
    <property type="match status" value="1"/>
</dbReference>
<dbReference type="GO" id="GO:0003677">
    <property type="term" value="F:DNA binding"/>
    <property type="evidence" value="ECO:0007669"/>
    <property type="project" value="InterPro"/>
</dbReference>
<dbReference type="SUPFAM" id="SSF88946">
    <property type="entry name" value="Sigma2 domain of RNA polymerase sigma factors"/>
    <property type="match status" value="1"/>
</dbReference>
<dbReference type="Pfam" id="PF08281">
    <property type="entry name" value="Sigma70_r4_2"/>
    <property type="match status" value="1"/>
</dbReference>
<evidence type="ECO:0000256" key="1">
    <source>
        <dbReference type="ARBA" id="ARBA00010641"/>
    </source>
</evidence>
<dbReference type="NCBIfam" id="TIGR02937">
    <property type="entry name" value="sigma70-ECF"/>
    <property type="match status" value="1"/>
</dbReference>
<organism evidence="7 8">
    <name type="scientific">Acidiluteibacter ferrifornacis</name>
    <dbReference type="NCBI Taxonomy" id="2692424"/>
    <lineage>
        <taxon>Bacteria</taxon>
        <taxon>Pseudomonadati</taxon>
        <taxon>Bacteroidota</taxon>
        <taxon>Flavobacteriia</taxon>
        <taxon>Flavobacteriales</taxon>
        <taxon>Cryomorphaceae</taxon>
        <taxon>Acidiluteibacter</taxon>
    </lineage>
</organism>
<name>A0A6N9NJB9_9FLAO</name>
<dbReference type="GO" id="GO:0006352">
    <property type="term" value="P:DNA-templated transcription initiation"/>
    <property type="evidence" value="ECO:0007669"/>
    <property type="project" value="InterPro"/>
</dbReference>
<proteinExistence type="inferred from homology"/>
<dbReference type="SUPFAM" id="SSF88659">
    <property type="entry name" value="Sigma3 and sigma4 domains of RNA polymerase sigma factors"/>
    <property type="match status" value="1"/>
</dbReference>
<evidence type="ECO:0000256" key="4">
    <source>
        <dbReference type="ARBA" id="ARBA00023163"/>
    </source>
</evidence>
<comment type="caution">
    <text evidence="7">The sequence shown here is derived from an EMBL/GenBank/DDBJ whole genome shotgun (WGS) entry which is preliminary data.</text>
</comment>
<dbReference type="InterPro" id="IPR039425">
    <property type="entry name" value="RNA_pol_sigma-70-like"/>
</dbReference>
<dbReference type="InterPro" id="IPR013249">
    <property type="entry name" value="RNA_pol_sigma70_r4_t2"/>
</dbReference>
<feature type="domain" description="RNA polymerase sigma factor 70 region 4 type 2" evidence="6">
    <location>
        <begin position="119"/>
        <end position="171"/>
    </location>
</feature>
<dbReference type="GO" id="GO:0016987">
    <property type="term" value="F:sigma factor activity"/>
    <property type="evidence" value="ECO:0007669"/>
    <property type="project" value="UniProtKB-KW"/>
</dbReference>
<feature type="domain" description="RNA polymerase sigma-70 region 2" evidence="5">
    <location>
        <begin position="23"/>
        <end position="89"/>
    </location>
</feature>
<comment type="similarity">
    <text evidence="1">Belongs to the sigma-70 factor family. ECF subfamily.</text>
</comment>
<sequence>MKIDKALLDDCKKQKRLAQNQLYNEVFSYLMNICVRYKNDYDSAGASLNAIFLKVLDHLNDFRSDEAFVPWMKRIAVNHLIDEYRKEKRERDKLGFLEEVGLSSHPTSIHEKEAELDSEYLLEMIRQLPTMTAKVFNLYAIDGFKHREIAELLEMSESTSKWHLGEARKKLVAMLEVYNEKVS</sequence>
<evidence type="ECO:0000256" key="3">
    <source>
        <dbReference type="ARBA" id="ARBA00023082"/>
    </source>
</evidence>
<dbReference type="AlphaFoldDB" id="A0A6N9NJB9"/>
<dbReference type="RefSeq" id="WP_160632902.1">
    <property type="nucleotide sequence ID" value="NZ_WWNE01000006.1"/>
</dbReference>
<evidence type="ECO:0000259" key="5">
    <source>
        <dbReference type="Pfam" id="PF04542"/>
    </source>
</evidence>
<dbReference type="InterPro" id="IPR036388">
    <property type="entry name" value="WH-like_DNA-bd_sf"/>
</dbReference>
<evidence type="ECO:0000256" key="2">
    <source>
        <dbReference type="ARBA" id="ARBA00023015"/>
    </source>
</evidence>
<gene>
    <name evidence="7" type="ORF">GQN54_07440</name>
</gene>
<dbReference type="PANTHER" id="PTHR43133">
    <property type="entry name" value="RNA POLYMERASE ECF-TYPE SIGMA FACTO"/>
    <property type="match status" value="1"/>
</dbReference>
<dbReference type="InterPro" id="IPR013324">
    <property type="entry name" value="RNA_pol_sigma_r3/r4-like"/>
</dbReference>
<dbReference type="Gene3D" id="1.10.1740.10">
    <property type="match status" value="1"/>
</dbReference>
<protein>
    <submittedName>
        <fullName evidence="7">Sigma-70 family RNA polymerase sigma factor</fullName>
    </submittedName>
</protein>
<evidence type="ECO:0000313" key="7">
    <source>
        <dbReference type="EMBL" id="NBG65949.1"/>
    </source>
</evidence>
<keyword evidence="8" id="KW-1185">Reference proteome</keyword>
<dbReference type="PANTHER" id="PTHR43133:SF46">
    <property type="entry name" value="RNA POLYMERASE SIGMA-70 FACTOR ECF SUBFAMILY"/>
    <property type="match status" value="1"/>
</dbReference>
<dbReference type="InterPro" id="IPR014284">
    <property type="entry name" value="RNA_pol_sigma-70_dom"/>
</dbReference>
<dbReference type="Gene3D" id="1.10.10.10">
    <property type="entry name" value="Winged helix-like DNA-binding domain superfamily/Winged helix DNA-binding domain"/>
    <property type="match status" value="1"/>
</dbReference>